<protein>
    <submittedName>
        <fullName evidence="3">Uncharacterized protein</fullName>
    </submittedName>
</protein>
<name>A0A518BT70_9BACT</name>
<evidence type="ECO:0000313" key="4">
    <source>
        <dbReference type="Proteomes" id="UP000316921"/>
    </source>
</evidence>
<feature type="region of interest" description="Disordered" evidence="1">
    <location>
        <begin position="1"/>
        <end position="39"/>
    </location>
</feature>
<feature type="transmembrane region" description="Helical" evidence="2">
    <location>
        <begin position="291"/>
        <end position="311"/>
    </location>
</feature>
<evidence type="ECO:0000313" key="3">
    <source>
        <dbReference type="EMBL" id="QDU70168.1"/>
    </source>
</evidence>
<sequence length="432" mass="48132" precursor="true">MWWREKWSAQAFEVEDLPQEPDRDDEDRPKSPPERATDELLGGVIEAPDWAALAAELARPLLPFRGVSPDAISIAFSPETEDPEAFLRDVHERRYDEDVAEVRSQAVFAIEALGRQIAVNENQDEARQRDLKRFWRYEPVPRDGRIPWSAFERLWVLAAILGALILMAMSVVQLGQLLVEGGFVDDLHVGLRFGFLPLVAAILLEVLGDKVLQSEQAKTRLLTALCVIGVSLIGMWAYAFLTEYGATMTAEAQIDIESLASIDLGDLLDQQRGDSPPEEEEAPGSRSGPPLVLLFAVLGEICGAAALGLCISREFHQHGSWTLGKPKIVRTLERESKAAAEERIATGKLLAGFQGRMDRIEIGRRNVAEDAVVVYRTRRAKLEIARDADRLQDRELQISPRSAVSEDETHAIQDLDTDEDDNPFLRGTRTHA</sequence>
<gene>
    <name evidence="3" type="ORF">Pla133_52920</name>
</gene>
<geneLocation type="plasmid" evidence="4">
    <name>ppla133_1</name>
</geneLocation>
<keyword evidence="3" id="KW-0614">Plasmid</keyword>
<reference evidence="3 4" key="1">
    <citation type="submission" date="2019-02" db="EMBL/GenBank/DDBJ databases">
        <title>Deep-cultivation of Planctomycetes and their phenomic and genomic characterization uncovers novel biology.</title>
        <authorList>
            <person name="Wiegand S."/>
            <person name="Jogler M."/>
            <person name="Boedeker C."/>
            <person name="Pinto D."/>
            <person name="Vollmers J."/>
            <person name="Rivas-Marin E."/>
            <person name="Kohn T."/>
            <person name="Peeters S.H."/>
            <person name="Heuer A."/>
            <person name="Rast P."/>
            <person name="Oberbeckmann S."/>
            <person name="Bunk B."/>
            <person name="Jeske O."/>
            <person name="Meyerdierks A."/>
            <person name="Storesund J.E."/>
            <person name="Kallscheuer N."/>
            <person name="Luecker S."/>
            <person name="Lage O.M."/>
            <person name="Pohl T."/>
            <person name="Merkel B.J."/>
            <person name="Hornburger P."/>
            <person name="Mueller R.-W."/>
            <person name="Bruemmer F."/>
            <person name="Labrenz M."/>
            <person name="Spormann A.M."/>
            <person name="Op den Camp H."/>
            <person name="Overmann J."/>
            <person name="Amann R."/>
            <person name="Jetten M.S.M."/>
            <person name="Mascher T."/>
            <person name="Medema M.H."/>
            <person name="Devos D.P."/>
            <person name="Kaster A.-K."/>
            <person name="Ovreas L."/>
            <person name="Rohde M."/>
            <person name="Galperin M.Y."/>
            <person name="Jogler C."/>
        </authorList>
    </citation>
    <scope>NUCLEOTIDE SEQUENCE [LARGE SCALE GENOMIC DNA]</scope>
    <source>
        <strain evidence="3 4">Pla133</strain>
        <plasmid evidence="4">ppla133_1</plasmid>
    </source>
</reference>
<dbReference type="Proteomes" id="UP000316921">
    <property type="component" value="Plasmid pPla133_1"/>
</dbReference>
<keyword evidence="2" id="KW-1133">Transmembrane helix</keyword>
<evidence type="ECO:0000256" key="2">
    <source>
        <dbReference type="SAM" id="Phobius"/>
    </source>
</evidence>
<dbReference type="AlphaFoldDB" id="A0A518BT70"/>
<feature type="region of interest" description="Disordered" evidence="1">
    <location>
        <begin position="399"/>
        <end position="432"/>
    </location>
</feature>
<keyword evidence="2" id="KW-0812">Transmembrane</keyword>
<evidence type="ECO:0000256" key="1">
    <source>
        <dbReference type="SAM" id="MobiDB-lite"/>
    </source>
</evidence>
<organism evidence="3 4">
    <name type="scientific">Engelhardtia mirabilis</name>
    <dbReference type="NCBI Taxonomy" id="2528011"/>
    <lineage>
        <taxon>Bacteria</taxon>
        <taxon>Pseudomonadati</taxon>
        <taxon>Planctomycetota</taxon>
        <taxon>Planctomycetia</taxon>
        <taxon>Planctomycetia incertae sedis</taxon>
        <taxon>Engelhardtia</taxon>
    </lineage>
</organism>
<feature type="transmembrane region" description="Helical" evidence="2">
    <location>
        <begin position="154"/>
        <end position="175"/>
    </location>
</feature>
<dbReference type="KEGG" id="pbap:Pla133_52920"/>
<dbReference type="EMBL" id="CP036288">
    <property type="protein sequence ID" value="QDU70168.1"/>
    <property type="molecule type" value="Genomic_DNA"/>
</dbReference>
<keyword evidence="2" id="KW-0472">Membrane</keyword>
<feature type="transmembrane region" description="Helical" evidence="2">
    <location>
        <begin position="187"/>
        <end position="207"/>
    </location>
</feature>
<feature type="transmembrane region" description="Helical" evidence="2">
    <location>
        <begin position="219"/>
        <end position="241"/>
    </location>
</feature>
<proteinExistence type="predicted"/>
<feature type="compositionally biased region" description="Basic and acidic residues" evidence="1">
    <location>
        <begin position="26"/>
        <end position="38"/>
    </location>
</feature>
<keyword evidence="4" id="KW-1185">Reference proteome</keyword>
<accession>A0A518BT70</accession>
<feature type="compositionally biased region" description="Acidic residues" evidence="1">
    <location>
        <begin position="13"/>
        <end position="25"/>
    </location>
</feature>